<dbReference type="Proteomes" id="UP000019374">
    <property type="component" value="Unassembled WGS sequence"/>
</dbReference>
<evidence type="ECO:0000256" key="1">
    <source>
        <dbReference type="SAM" id="SignalP"/>
    </source>
</evidence>
<name>T5AAG3_OPHSC</name>
<reference evidence="2 3" key="1">
    <citation type="journal article" date="2013" name="Chin. Sci. Bull.">
        <title>Genome survey uncovers the secrets of sex and lifestyle in caterpillar fungus.</title>
        <authorList>
            <person name="Hu X."/>
            <person name="Zhang Y."/>
            <person name="Xiao G."/>
            <person name="Zheng P."/>
            <person name="Xia Y."/>
            <person name="Zhang X."/>
            <person name="St Leger R.J."/>
            <person name="Liu X."/>
            <person name="Wang C."/>
        </authorList>
    </citation>
    <scope>NUCLEOTIDE SEQUENCE [LARGE SCALE GENOMIC DNA]</scope>
    <source>
        <strain evidence="3">Co18 / CGMCC 3.14243</strain>
        <tissue evidence="2">Fruit-body</tissue>
    </source>
</reference>
<protein>
    <submittedName>
        <fullName evidence="2">Regulatory P domain-containing protein</fullName>
    </submittedName>
</protein>
<dbReference type="InterPro" id="IPR027589">
    <property type="entry name" value="Choice_anch_B"/>
</dbReference>
<evidence type="ECO:0000313" key="2">
    <source>
        <dbReference type="EMBL" id="EQK98797.1"/>
    </source>
</evidence>
<proteinExistence type="predicted"/>
<dbReference type="GO" id="GO:0005576">
    <property type="term" value="C:extracellular region"/>
    <property type="evidence" value="ECO:0007669"/>
    <property type="project" value="TreeGrafter"/>
</dbReference>
<dbReference type="OrthoDB" id="2099887at2759"/>
<dbReference type="EMBL" id="KE654022">
    <property type="protein sequence ID" value="EQK98797.1"/>
    <property type="molecule type" value="Genomic_DNA"/>
</dbReference>
<sequence>MKFVVLSTLTLFWAAVSQDIAGESAAIVVGDKMGTLMSLKSSHFEDKMVAGAFADGKYKSMGATPCKDGKAGEYSCEKVDLRAFVTHGDMGSQSRAGNDIWGWTSDDGREFALVGQTDGTAFVEVVKDGSLKPVGRLPTQTENAIWRDIKVIGSHAYIGAESRDHGLQVFDLRKLLSVDGDGIKTFDTKTDLAALYTGFGSSHNIVADAETNTIFAVGASRQAACNGSNGGLIMLDVKEPSKPTLLGCAGDDGYVHDAQCMVYRGVDKKFAERHICMAFDESKLAIMDVTDKAKPAVLSRTFYDGFNGKGAYTHQGWTVDAGGATRQAACNGSNGGLIMLDVKEPSKPTLLGCAGDDGYVHDAQCMVYRGVDKKFAERHICMAFDESKLAIMDVTDKAKPAVLSRTFYDGFNGKGAYTHQGWTVDADMRYLVLDDELDEVMRRNASQDTHTTTYIFDLADLTAPRWTGQYKSPVRSIDHNQYVVDNAVSYQANYASGLRVVDVSGVPADPTGGNMKELAHFDCYPEDDADPQPEFNGAWSVYPWFKSGTVVLNCIERGLFALKVNM</sequence>
<evidence type="ECO:0000313" key="3">
    <source>
        <dbReference type="Proteomes" id="UP000019374"/>
    </source>
</evidence>
<organism evidence="2 3">
    <name type="scientific">Ophiocordyceps sinensis (strain Co18 / CGMCC 3.14243)</name>
    <name type="common">Yarsagumba caterpillar fungus</name>
    <name type="synonym">Hirsutella sinensis</name>
    <dbReference type="NCBI Taxonomy" id="911162"/>
    <lineage>
        <taxon>Eukaryota</taxon>
        <taxon>Fungi</taxon>
        <taxon>Dikarya</taxon>
        <taxon>Ascomycota</taxon>
        <taxon>Pezizomycotina</taxon>
        <taxon>Sordariomycetes</taxon>
        <taxon>Hypocreomycetidae</taxon>
        <taxon>Hypocreales</taxon>
        <taxon>Ophiocordycipitaceae</taxon>
        <taxon>Ophiocordyceps</taxon>
    </lineage>
</organism>
<dbReference type="eggNOG" id="ENOG502QQSB">
    <property type="taxonomic scope" value="Eukaryota"/>
</dbReference>
<dbReference type="PANTHER" id="PTHR38787">
    <property type="entry name" value="REGULATORY P DOMAIN-CONTAINING PROTEIN"/>
    <property type="match status" value="1"/>
</dbReference>
<feature type="signal peptide" evidence="1">
    <location>
        <begin position="1"/>
        <end position="17"/>
    </location>
</feature>
<accession>T5AAG3</accession>
<dbReference type="PANTHER" id="PTHR38787:SF3">
    <property type="entry name" value="REGULATORY P DOMAIN-CONTAINING PROTEIN"/>
    <property type="match status" value="1"/>
</dbReference>
<dbReference type="NCBIfam" id="TIGR04312">
    <property type="entry name" value="choice_anch_B"/>
    <property type="match status" value="2"/>
</dbReference>
<dbReference type="AlphaFoldDB" id="T5AAG3"/>
<gene>
    <name evidence="2" type="ORF">OCS_05493</name>
</gene>
<dbReference type="HOGENOM" id="CLU_031217_0_0_1"/>
<keyword evidence="1" id="KW-0732">Signal</keyword>
<feature type="chain" id="PRO_5004596774" evidence="1">
    <location>
        <begin position="18"/>
        <end position="566"/>
    </location>
</feature>